<evidence type="ECO:0000259" key="7">
    <source>
        <dbReference type="PROSITE" id="PS51123"/>
    </source>
</evidence>
<gene>
    <name evidence="8" type="ORF">GCM10016234_21230</name>
</gene>
<feature type="compositionally biased region" description="Low complexity" evidence="5">
    <location>
        <begin position="243"/>
        <end position="264"/>
    </location>
</feature>
<feature type="compositionally biased region" description="Basic and acidic residues" evidence="5">
    <location>
        <begin position="107"/>
        <end position="119"/>
    </location>
</feature>
<dbReference type="Pfam" id="PF00691">
    <property type="entry name" value="OmpA"/>
    <property type="match status" value="1"/>
</dbReference>
<evidence type="ECO:0000256" key="2">
    <source>
        <dbReference type="ARBA" id="ARBA00023136"/>
    </source>
</evidence>
<reference evidence="8" key="1">
    <citation type="journal article" date="2014" name="Int. J. Syst. Evol. Microbiol.">
        <title>Complete genome sequence of Corynebacterium casei LMG S-19264T (=DSM 44701T), isolated from a smear-ripened cheese.</title>
        <authorList>
            <consortium name="US DOE Joint Genome Institute (JGI-PGF)"/>
            <person name="Walter F."/>
            <person name="Albersmeier A."/>
            <person name="Kalinowski J."/>
            <person name="Ruckert C."/>
        </authorList>
    </citation>
    <scope>NUCLEOTIDE SEQUENCE</scope>
    <source>
        <strain evidence="8">KCTC 42249</strain>
    </source>
</reference>
<dbReference type="AlphaFoldDB" id="A0A8J3GKL5"/>
<dbReference type="PROSITE" id="PS51123">
    <property type="entry name" value="OMPA_2"/>
    <property type="match status" value="1"/>
</dbReference>
<evidence type="ECO:0000256" key="6">
    <source>
        <dbReference type="SAM" id="SignalP"/>
    </source>
</evidence>
<dbReference type="InterPro" id="IPR050330">
    <property type="entry name" value="Bact_OuterMem_StrucFunc"/>
</dbReference>
<dbReference type="InterPro" id="IPR006664">
    <property type="entry name" value="OMP_bac"/>
</dbReference>
<feature type="signal peptide" evidence="6">
    <location>
        <begin position="1"/>
        <end position="24"/>
    </location>
</feature>
<comment type="caution">
    <text evidence="8">The sequence shown here is derived from an EMBL/GenBank/DDBJ whole genome shotgun (WGS) entry which is preliminary data.</text>
</comment>
<feature type="domain" description="OmpA-like" evidence="7">
    <location>
        <begin position="569"/>
        <end position="694"/>
    </location>
</feature>
<dbReference type="SUPFAM" id="SSF103088">
    <property type="entry name" value="OmpA-like"/>
    <property type="match status" value="1"/>
</dbReference>
<name>A0A8J3GKL5_9HYPH</name>
<dbReference type="RefSeq" id="WP_189503656.1">
    <property type="nucleotide sequence ID" value="NZ_BMZQ01000002.1"/>
</dbReference>
<keyword evidence="2 4" id="KW-0472">Membrane</keyword>
<dbReference type="GO" id="GO:0009279">
    <property type="term" value="C:cell outer membrane"/>
    <property type="evidence" value="ECO:0007669"/>
    <property type="project" value="UniProtKB-SubCell"/>
</dbReference>
<feature type="compositionally biased region" description="Low complexity" evidence="5">
    <location>
        <begin position="303"/>
        <end position="314"/>
    </location>
</feature>
<keyword evidence="8" id="KW-0966">Cell projection</keyword>
<evidence type="ECO:0000256" key="3">
    <source>
        <dbReference type="ARBA" id="ARBA00023237"/>
    </source>
</evidence>
<accession>A0A8J3GKL5</accession>
<feature type="compositionally biased region" description="Low complexity" evidence="5">
    <location>
        <begin position="77"/>
        <end position="106"/>
    </location>
</feature>
<evidence type="ECO:0000256" key="5">
    <source>
        <dbReference type="SAM" id="MobiDB-lite"/>
    </source>
</evidence>
<feature type="chain" id="PRO_5035284222" evidence="6">
    <location>
        <begin position="25"/>
        <end position="698"/>
    </location>
</feature>
<dbReference type="PANTHER" id="PTHR30329:SF21">
    <property type="entry name" value="LIPOPROTEIN YIAD-RELATED"/>
    <property type="match status" value="1"/>
</dbReference>
<evidence type="ECO:0000313" key="9">
    <source>
        <dbReference type="Proteomes" id="UP000630142"/>
    </source>
</evidence>
<dbReference type="EMBL" id="BMZQ01000002">
    <property type="protein sequence ID" value="GHD15022.1"/>
    <property type="molecule type" value="Genomic_DNA"/>
</dbReference>
<feature type="compositionally biased region" description="Basic and acidic residues" evidence="5">
    <location>
        <begin position="203"/>
        <end position="238"/>
    </location>
</feature>
<comment type="subcellular location">
    <subcellularLocation>
        <location evidence="1">Cell outer membrane</location>
    </subcellularLocation>
</comment>
<feature type="compositionally biased region" description="Low complexity" evidence="5">
    <location>
        <begin position="335"/>
        <end position="361"/>
    </location>
</feature>
<keyword evidence="8" id="KW-0282">Flagellum</keyword>
<keyword evidence="9" id="KW-1185">Reference proteome</keyword>
<feature type="compositionally biased region" description="Low complexity" evidence="5">
    <location>
        <begin position="120"/>
        <end position="143"/>
    </location>
</feature>
<organism evidence="8 9">
    <name type="scientific">Tianweitania populi</name>
    <dbReference type="NCBI Taxonomy" id="1607949"/>
    <lineage>
        <taxon>Bacteria</taxon>
        <taxon>Pseudomonadati</taxon>
        <taxon>Pseudomonadota</taxon>
        <taxon>Alphaproteobacteria</taxon>
        <taxon>Hyphomicrobiales</taxon>
        <taxon>Phyllobacteriaceae</taxon>
        <taxon>Tianweitania</taxon>
    </lineage>
</organism>
<dbReference type="PRINTS" id="PR01021">
    <property type="entry name" value="OMPADOMAIN"/>
</dbReference>
<sequence length="698" mass="75319">MKSRNTILAGTALGLLMATAPVRAASLPTSLAPTSGETVMQRSILLAQAESGTDSQPAEEILPQTDQPPAERPAPAEEPANTPADEPAAEPQAQPETQAAEPQAEQPKAEEPRRKRAAEPEAAPQAESQPEAQPEPQAEPAPQAEEKPEARPQRRQQRNSEEAKPAETESSDTQQAPAAAAPEGEAAPKSEAAPEQPAGEPKSGAERMRQDMRKGDANGEQGGERRRPRDGERRDGQRGNKGGEQPAAGAAEQAPAAAPSEAPAQTPPAGAPAGQTPPAATPPAGAAPEPAQPTQIEQPPAREPAAAAPAAREPVAGSPLPENAAPVLDSAKEVPQAPAGQPGAAPQPGAAGQPQQAQPAQPAAPPPTSDAAAQSDRARPTDIRSAREERGQRIEVDRDQPRRWERRENVDVVKEVDNRIILNFGGQDFVESSDRDRMGRDSRDTYYEELPRGRTRETIVRQDGTQVVTIRNAYGDVVRRSRITPDNREYVLSYVDEDEYDRDRGREWRDPGEDLPPLVLTIPARDYILDAGTVDDEPERYYDFLDQPPVERIERLYSVEEVKRSARVRDTVRRVDLDTITFATGSAEVAESQVDRLEGVAQGMQKLLKRNPAETFLIEGHTDAVGSDQSNLVLSDRRAEAVADALSRYFDIPPENLTTQGYGERYLKIKTDGAEQENRRVAIRRITALVAPASASAK</sequence>
<evidence type="ECO:0000313" key="8">
    <source>
        <dbReference type="EMBL" id="GHD15022.1"/>
    </source>
</evidence>
<proteinExistence type="predicted"/>
<keyword evidence="6" id="KW-0732">Signal</keyword>
<dbReference type="InterPro" id="IPR036737">
    <property type="entry name" value="OmpA-like_sf"/>
</dbReference>
<reference evidence="8" key="2">
    <citation type="submission" date="2020-09" db="EMBL/GenBank/DDBJ databases">
        <authorList>
            <person name="Sun Q."/>
            <person name="Kim S."/>
        </authorList>
    </citation>
    <scope>NUCLEOTIDE SEQUENCE</scope>
    <source>
        <strain evidence="8">KCTC 42249</strain>
    </source>
</reference>
<dbReference type="PANTHER" id="PTHR30329">
    <property type="entry name" value="STATOR ELEMENT OF FLAGELLAR MOTOR COMPLEX"/>
    <property type="match status" value="1"/>
</dbReference>
<dbReference type="Gene3D" id="3.30.1330.60">
    <property type="entry name" value="OmpA-like domain"/>
    <property type="match status" value="1"/>
</dbReference>
<feature type="region of interest" description="Disordered" evidence="5">
    <location>
        <begin position="42"/>
        <end position="396"/>
    </location>
</feature>
<keyword evidence="3" id="KW-0998">Cell outer membrane</keyword>
<dbReference type="CDD" id="cd07185">
    <property type="entry name" value="OmpA_C-like"/>
    <property type="match status" value="1"/>
</dbReference>
<feature type="compositionally biased region" description="Low complexity" evidence="5">
    <location>
        <begin position="271"/>
        <end position="295"/>
    </location>
</feature>
<evidence type="ECO:0000256" key="1">
    <source>
        <dbReference type="ARBA" id="ARBA00004442"/>
    </source>
</evidence>
<dbReference type="Proteomes" id="UP000630142">
    <property type="component" value="Unassembled WGS sequence"/>
</dbReference>
<feature type="compositionally biased region" description="Low complexity" evidence="5">
    <location>
        <begin position="176"/>
        <end position="198"/>
    </location>
</feature>
<keyword evidence="8" id="KW-0969">Cilium</keyword>
<feature type="compositionally biased region" description="Basic and acidic residues" evidence="5">
    <location>
        <begin position="144"/>
        <end position="167"/>
    </location>
</feature>
<feature type="compositionally biased region" description="Basic and acidic residues" evidence="5">
    <location>
        <begin position="376"/>
        <end position="396"/>
    </location>
</feature>
<evidence type="ECO:0000256" key="4">
    <source>
        <dbReference type="PROSITE-ProRule" id="PRU00473"/>
    </source>
</evidence>
<dbReference type="InterPro" id="IPR006665">
    <property type="entry name" value="OmpA-like"/>
</dbReference>
<protein>
    <submittedName>
        <fullName evidence="8">Flagellar motor protein MotB</fullName>
    </submittedName>
</protein>